<dbReference type="SMART" id="SM01336">
    <property type="entry name" value="zf-PARP"/>
    <property type="match status" value="1"/>
</dbReference>
<reference evidence="8" key="1">
    <citation type="submission" date="2022-04" db="EMBL/GenBank/DDBJ databases">
        <title>A functionally conserved STORR gene fusion in Papaver species that diverged 16.8 million years ago.</title>
        <authorList>
            <person name="Catania T."/>
        </authorList>
    </citation>
    <scope>NUCLEOTIDE SEQUENCE</scope>
    <source>
        <strain evidence="8">S-188037</strain>
    </source>
</reference>
<dbReference type="Proteomes" id="UP001202328">
    <property type="component" value="Unassembled WGS sequence"/>
</dbReference>
<keyword evidence="4" id="KW-0862">Zinc</keyword>
<dbReference type="SUPFAM" id="SSF57716">
    <property type="entry name" value="Glucocorticoid receptor-like (DNA-binding domain)"/>
    <property type="match status" value="1"/>
</dbReference>
<evidence type="ECO:0000256" key="2">
    <source>
        <dbReference type="ARBA" id="ARBA00022723"/>
    </source>
</evidence>
<accession>A0AAD4X336</accession>
<comment type="caution">
    <text evidence="8">The sequence shown here is derived from an EMBL/GenBank/DDBJ whole genome shotgun (WGS) entry which is preliminary data.</text>
</comment>
<evidence type="ECO:0000256" key="5">
    <source>
        <dbReference type="ARBA" id="ARBA00023242"/>
    </source>
</evidence>
<evidence type="ECO:0000256" key="4">
    <source>
        <dbReference type="ARBA" id="ARBA00022833"/>
    </source>
</evidence>
<evidence type="ECO:0000256" key="6">
    <source>
        <dbReference type="SAM" id="MobiDB-lite"/>
    </source>
</evidence>
<evidence type="ECO:0000259" key="7">
    <source>
        <dbReference type="SMART" id="SM01336"/>
    </source>
</evidence>
<dbReference type="InterPro" id="IPR001510">
    <property type="entry name" value="Znf_PARP"/>
</dbReference>
<dbReference type="Pfam" id="PF21728">
    <property type="entry name" value="PADR1_N"/>
    <property type="match status" value="1"/>
</dbReference>
<feature type="domain" description="PARP-type" evidence="7">
    <location>
        <begin position="124"/>
        <end position="184"/>
    </location>
</feature>
<gene>
    <name evidence="8" type="ORF">MKW98_006370</name>
</gene>
<protein>
    <recommendedName>
        <fullName evidence="7">PARP-type domain-containing protein</fullName>
    </recommendedName>
</protein>
<evidence type="ECO:0000313" key="8">
    <source>
        <dbReference type="EMBL" id="KAI3833271.1"/>
    </source>
</evidence>
<feature type="compositionally biased region" description="Basic and acidic residues" evidence="6">
    <location>
        <begin position="191"/>
        <end position="203"/>
    </location>
</feature>
<dbReference type="GO" id="GO:0005634">
    <property type="term" value="C:nucleus"/>
    <property type="evidence" value="ECO:0007669"/>
    <property type="project" value="UniProtKB-SubCell"/>
</dbReference>
<keyword evidence="3" id="KW-0863">Zinc-finger</keyword>
<keyword evidence="5" id="KW-0539">Nucleus</keyword>
<dbReference type="InterPro" id="IPR049296">
    <property type="entry name" value="PARP1-like_PADR1_N"/>
</dbReference>
<dbReference type="AlphaFoldDB" id="A0AAD4X336"/>
<evidence type="ECO:0000256" key="3">
    <source>
        <dbReference type="ARBA" id="ARBA00022771"/>
    </source>
</evidence>
<dbReference type="GO" id="GO:0003677">
    <property type="term" value="F:DNA binding"/>
    <property type="evidence" value="ECO:0007669"/>
    <property type="project" value="InterPro"/>
</dbReference>
<dbReference type="InterPro" id="IPR011989">
    <property type="entry name" value="ARM-like"/>
</dbReference>
<evidence type="ECO:0000256" key="1">
    <source>
        <dbReference type="ARBA" id="ARBA00004123"/>
    </source>
</evidence>
<organism evidence="8 9">
    <name type="scientific">Papaver atlanticum</name>
    <dbReference type="NCBI Taxonomy" id="357466"/>
    <lineage>
        <taxon>Eukaryota</taxon>
        <taxon>Viridiplantae</taxon>
        <taxon>Streptophyta</taxon>
        <taxon>Embryophyta</taxon>
        <taxon>Tracheophyta</taxon>
        <taxon>Spermatophyta</taxon>
        <taxon>Magnoliopsida</taxon>
        <taxon>Ranunculales</taxon>
        <taxon>Papaveraceae</taxon>
        <taxon>Papaveroideae</taxon>
        <taxon>Papaver</taxon>
    </lineage>
</organism>
<dbReference type="GO" id="GO:0008270">
    <property type="term" value="F:zinc ion binding"/>
    <property type="evidence" value="ECO:0007669"/>
    <property type="project" value="UniProtKB-KW"/>
</dbReference>
<comment type="subcellular location">
    <subcellularLocation>
        <location evidence="1">Nucleus</location>
    </subcellularLocation>
</comment>
<name>A0AAD4X336_9MAGN</name>
<dbReference type="Gene3D" id="3.30.1740.10">
    <property type="entry name" value="Zinc finger, PARP-type"/>
    <property type="match status" value="1"/>
</dbReference>
<keyword evidence="9" id="KW-1185">Reference proteome</keyword>
<dbReference type="Gene3D" id="1.10.20.130">
    <property type="match status" value="1"/>
</dbReference>
<dbReference type="EMBL" id="JAJJMB010017971">
    <property type="protein sequence ID" value="KAI3833271.1"/>
    <property type="molecule type" value="Genomic_DNA"/>
</dbReference>
<evidence type="ECO:0000313" key="9">
    <source>
        <dbReference type="Proteomes" id="UP001202328"/>
    </source>
</evidence>
<keyword evidence="2" id="KW-0479">Metal-binding</keyword>
<dbReference type="PROSITE" id="PS52007">
    <property type="entry name" value="PADR1"/>
    <property type="match status" value="1"/>
</dbReference>
<dbReference type="InterPro" id="IPR013535">
    <property type="entry name" value="PUL_dom"/>
</dbReference>
<dbReference type="Gene3D" id="1.25.10.10">
    <property type="entry name" value="Leucine-rich Repeat Variant"/>
    <property type="match status" value="1"/>
</dbReference>
<proteinExistence type="predicted"/>
<dbReference type="Pfam" id="PF08324">
    <property type="entry name" value="PUL"/>
    <property type="match status" value="1"/>
</dbReference>
<dbReference type="InterPro" id="IPR036957">
    <property type="entry name" value="Znf_PARP_sf"/>
</dbReference>
<feature type="region of interest" description="Disordered" evidence="6">
    <location>
        <begin position="184"/>
        <end position="250"/>
    </location>
</feature>
<sequence>MSSFHEQGNRSEVLDVFSSCYSTLILNYAVLMIEKKDHEGQCQVLSVAIEIAEGSVDVDSKFRALVAVGSLMLEGLVKGIAIDFDVQSVAKIGHDNPKSIQKSSLNRSLDLQGLWATVKSIGSSYTRTKEVRISTKAEGPGPRGVQWHHATCFLRSSPSTQVDKLTGWDKLSVSKQHNLRALNQKGASTVKQERQKVEEHAEQSAKVGTKRKMVAAGDQVPKIPKPEEGVSSSKGASEKHGSKAVQPASDLETMLEAQSKEIWAIKDDLRKHVATSELREMLEANGQDSAGSEFDLRQW</sequence>